<evidence type="ECO:0000256" key="1">
    <source>
        <dbReference type="SAM" id="Phobius"/>
    </source>
</evidence>
<reference evidence="2" key="3">
    <citation type="submission" date="2023-05" db="EMBL/GenBank/DDBJ databases">
        <authorList>
            <person name="Smith C.H."/>
        </authorList>
    </citation>
    <scope>NUCLEOTIDE SEQUENCE</scope>
    <source>
        <strain evidence="2">CHS0354</strain>
        <tissue evidence="2">Mantle</tissue>
    </source>
</reference>
<gene>
    <name evidence="2" type="ORF">CHS0354_009148</name>
</gene>
<reference evidence="2" key="1">
    <citation type="journal article" date="2021" name="Genome Biol. Evol.">
        <title>A High-Quality Reference Genome for a Parasitic Bivalve with Doubly Uniparental Inheritance (Bivalvia: Unionida).</title>
        <authorList>
            <person name="Smith C.H."/>
        </authorList>
    </citation>
    <scope>NUCLEOTIDE SEQUENCE</scope>
    <source>
        <strain evidence="2">CHS0354</strain>
    </source>
</reference>
<name>A0AAE0SSR5_9BIVA</name>
<dbReference type="Proteomes" id="UP001195483">
    <property type="component" value="Unassembled WGS sequence"/>
</dbReference>
<sequence>MINDSLSNLRISSGTVNYSHLKDTMDKALQNARAKLEENKICELLKNPCPFGYDCKSNSARKIICIERCLSSPQYCANDGVCYVHYKGNEMKCGCSVTEEYYFYGDRCQYQGRKLPEPFSFTPTNYAIIGGSTGAAILVTIVIVLCIRRLQTKLKKNKGDADKHDDKSNSTVNQSSVRFPRLDLDRSKVNNAYLYSLNQPEVIKHQRVYKDPQTGEEVSSFAQLYATPFPSGQVDS</sequence>
<keyword evidence="1" id="KW-0812">Transmembrane</keyword>
<dbReference type="AlphaFoldDB" id="A0AAE0SSR5"/>
<evidence type="ECO:0000313" key="2">
    <source>
        <dbReference type="EMBL" id="KAK3597010.1"/>
    </source>
</evidence>
<reference evidence="2" key="2">
    <citation type="journal article" date="2021" name="Genome Biol. Evol.">
        <title>Developing a high-quality reference genome for a parasitic bivalve with doubly uniparental inheritance (Bivalvia: Unionida).</title>
        <authorList>
            <person name="Smith C.H."/>
        </authorList>
    </citation>
    <scope>NUCLEOTIDE SEQUENCE</scope>
    <source>
        <strain evidence="2">CHS0354</strain>
        <tissue evidence="2">Mantle</tissue>
    </source>
</reference>
<feature type="transmembrane region" description="Helical" evidence="1">
    <location>
        <begin position="126"/>
        <end position="147"/>
    </location>
</feature>
<keyword evidence="1" id="KW-0472">Membrane</keyword>
<keyword evidence="3" id="KW-1185">Reference proteome</keyword>
<dbReference type="EMBL" id="JAEAOA010000592">
    <property type="protein sequence ID" value="KAK3597010.1"/>
    <property type="molecule type" value="Genomic_DNA"/>
</dbReference>
<protein>
    <submittedName>
        <fullName evidence="2">Uncharacterized protein</fullName>
    </submittedName>
</protein>
<comment type="caution">
    <text evidence="2">The sequence shown here is derived from an EMBL/GenBank/DDBJ whole genome shotgun (WGS) entry which is preliminary data.</text>
</comment>
<organism evidence="2 3">
    <name type="scientific">Potamilus streckersoni</name>
    <dbReference type="NCBI Taxonomy" id="2493646"/>
    <lineage>
        <taxon>Eukaryota</taxon>
        <taxon>Metazoa</taxon>
        <taxon>Spiralia</taxon>
        <taxon>Lophotrochozoa</taxon>
        <taxon>Mollusca</taxon>
        <taxon>Bivalvia</taxon>
        <taxon>Autobranchia</taxon>
        <taxon>Heteroconchia</taxon>
        <taxon>Palaeoheterodonta</taxon>
        <taxon>Unionida</taxon>
        <taxon>Unionoidea</taxon>
        <taxon>Unionidae</taxon>
        <taxon>Ambleminae</taxon>
        <taxon>Lampsilini</taxon>
        <taxon>Potamilus</taxon>
    </lineage>
</organism>
<proteinExistence type="predicted"/>
<evidence type="ECO:0000313" key="3">
    <source>
        <dbReference type="Proteomes" id="UP001195483"/>
    </source>
</evidence>
<accession>A0AAE0SSR5</accession>
<keyword evidence="1" id="KW-1133">Transmembrane helix</keyword>